<evidence type="ECO:0000313" key="1">
    <source>
        <dbReference type="EMBL" id="SVA26110.1"/>
    </source>
</evidence>
<reference evidence="1" key="1">
    <citation type="submission" date="2018-05" db="EMBL/GenBank/DDBJ databases">
        <authorList>
            <person name="Lanie J.A."/>
            <person name="Ng W.-L."/>
            <person name="Kazmierczak K.M."/>
            <person name="Andrzejewski T.M."/>
            <person name="Davidsen T.M."/>
            <person name="Wayne K.J."/>
            <person name="Tettelin H."/>
            <person name="Glass J.I."/>
            <person name="Rusch D."/>
            <person name="Podicherti R."/>
            <person name="Tsui H.-C.T."/>
            <person name="Winkler M.E."/>
        </authorList>
    </citation>
    <scope>NUCLEOTIDE SEQUENCE</scope>
</reference>
<dbReference type="AlphaFoldDB" id="A0A381UD55"/>
<organism evidence="1">
    <name type="scientific">marine metagenome</name>
    <dbReference type="NCBI Taxonomy" id="408172"/>
    <lineage>
        <taxon>unclassified sequences</taxon>
        <taxon>metagenomes</taxon>
        <taxon>ecological metagenomes</taxon>
    </lineage>
</organism>
<sequence length="184" mass="22197">MNNISTDCFSIILQNLKCQDIDNLKCSNKQIHNDCKELSIIYKNTKIQEIWGKEIFKIIYNTTNLHQKDNYKLFLNKNKINTIKKVLEMFYYDFIFNDSTLTSKKFIEIYSLYFNQSVKNHSNKDILYEHRKECLLKMFKKDEIVTENRKIKLLFGVSSYINRYHILLGRRVTYDEFISDLKQD</sequence>
<name>A0A381UD55_9ZZZZ</name>
<proteinExistence type="predicted"/>
<gene>
    <name evidence="1" type="ORF">METZ01_LOCUS78964</name>
</gene>
<accession>A0A381UD55</accession>
<dbReference type="EMBL" id="UINC01006202">
    <property type="protein sequence ID" value="SVA26110.1"/>
    <property type="molecule type" value="Genomic_DNA"/>
</dbReference>
<protein>
    <submittedName>
        <fullName evidence="1">Uncharacterized protein</fullName>
    </submittedName>
</protein>